<dbReference type="InterPro" id="IPR002347">
    <property type="entry name" value="SDR_fam"/>
</dbReference>
<evidence type="ECO:0008006" key="3">
    <source>
        <dbReference type="Google" id="ProtNLM"/>
    </source>
</evidence>
<dbReference type="PRINTS" id="PR00081">
    <property type="entry name" value="GDHRDH"/>
</dbReference>
<evidence type="ECO:0000313" key="1">
    <source>
        <dbReference type="EMBL" id="KAK4078367.1"/>
    </source>
</evidence>
<sequence length="276" mass="29759">MPSWAIVGATRGIGEQVTKVMTYLYTYQNDQSSNAQNEVFALIRSQTTAGPLNKLAASRKNIHVLETDIGNPAKLKETVGEIGNIGGGKLDVLVYNAYFHGDSAELSPSGFTGREEELENHFFGPLKVNALHLIHTVNVLLPLIKQGTEKKIVYISSASADLELTRISEIPVAVGYAVSKAAGSIVTTKYAAELKSEGIRALSISPGWVETDGAKDMVTAPGAFEAILSTMRKYDPNINGMISPKESVESMLSVIKGLDESISGKFLSHKGNLEWF</sequence>
<dbReference type="Pfam" id="PF00106">
    <property type="entry name" value="adh_short"/>
    <property type="match status" value="1"/>
</dbReference>
<gene>
    <name evidence="1" type="ORF">Triagg1_3383</name>
</gene>
<comment type="caution">
    <text evidence="1">The sequence shown here is derived from an EMBL/GenBank/DDBJ whole genome shotgun (WGS) entry which is preliminary data.</text>
</comment>
<dbReference type="GO" id="GO:0016616">
    <property type="term" value="F:oxidoreductase activity, acting on the CH-OH group of donors, NAD or NADP as acceptor"/>
    <property type="evidence" value="ECO:0007669"/>
    <property type="project" value="TreeGrafter"/>
</dbReference>
<dbReference type="SUPFAM" id="SSF51735">
    <property type="entry name" value="NAD(P)-binding Rossmann-fold domains"/>
    <property type="match status" value="1"/>
</dbReference>
<reference evidence="1" key="1">
    <citation type="submission" date="2023-11" db="EMBL/GenBank/DDBJ databases">
        <title>The genome sequences of three competitors of mushroom-forming fungi.</title>
        <authorList>
            <person name="Beijen E."/>
            <person name="Ohm R.A."/>
        </authorList>
    </citation>
    <scope>NUCLEOTIDE SEQUENCE</scope>
    <source>
        <strain evidence="1">CBS 100526</strain>
    </source>
</reference>
<keyword evidence="2" id="KW-1185">Reference proteome</keyword>
<dbReference type="Gene3D" id="3.40.50.720">
    <property type="entry name" value="NAD(P)-binding Rossmann-like Domain"/>
    <property type="match status" value="1"/>
</dbReference>
<proteinExistence type="predicted"/>
<dbReference type="AlphaFoldDB" id="A0AAE1M1F9"/>
<accession>A0AAE1M1F9</accession>
<dbReference type="GeneID" id="87917574"/>
<dbReference type="Proteomes" id="UP001273209">
    <property type="component" value="Unassembled WGS sequence"/>
</dbReference>
<organism evidence="1 2">
    <name type="scientific">Trichoderma aggressivum f. europaeum</name>
    <dbReference type="NCBI Taxonomy" id="173218"/>
    <lineage>
        <taxon>Eukaryota</taxon>
        <taxon>Fungi</taxon>
        <taxon>Dikarya</taxon>
        <taxon>Ascomycota</taxon>
        <taxon>Pezizomycotina</taxon>
        <taxon>Sordariomycetes</taxon>
        <taxon>Hypocreomycetidae</taxon>
        <taxon>Hypocreales</taxon>
        <taxon>Hypocreaceae</taxon>
        <taxon>Trichoderma</taxon>
    </lineage>
</organism>
<name>A0AAE1M1F9_9HYPO</name>
<dbReference type="EMBL" id="JAWRVG010000009">
    <property type="protein sequence ID" value="KAK4078367.1"/>
    <property type="molecule type" value="Genomic_DNA"/>
</dbReference>
<dbReference type="PANTHER" id="PTHR45458">
    <property type="entry name" value="SHORT-CHAIN DEHYDROGENASE/REDUCTASE SDR"/>
    <property type="match status" value="1"/>
</dbReference>
<dbReference type="InterPro" id="IPR036291">
    <property type="entry name" value="NAD(P)-bd_dom_sf"/>
</dbReference>
<evidence type="ECO:0000313" key="2">
    <source>
        <dbReference type="Proteomes" id="UP001273209"/>
    </source>
</evidence>
<dbReference type="RefSeq" id="XP_062757907.1">
    <property type="nucleotide sequence ID" value="XM_062897669.1"/>
</dbReference>
<protein>
    <recommendedName>
        <fullName evidence="3">NAD(P)-binding protein</fullName>
    </recommendedName>
</protein>
<dbReference type="InterPro" id="IPR052184">
    <property type="entry name" value="SDR_enzymes"/>
</dbReference>
<dbReference type="PANTHER" id="PTHR45458:SF3">
    <property type="entry name" value="CHAIN DEHYDROGENASE (ATSC), PUTATIVE-RELATED"/>
    <property type="match status" value="1"/>
</dbReference>